<dbReference type="AlphaFoldDB" id="A0A0D7A6N1"/>
<dbReference type="InterPro" id="IPR036770">
    <property type="entry name" value="Ankyrin_rpt-contain_sf"/>
</dbReference>
<gene>
    <name evidence="2" type="ORF">FISHEDRAFT_75620</name>
</gene>
<dbReference type="PANTHER" id="PTHR34706">
    <property type="entry name" value="SLR1338 PROTEIN"/>
    <property type="match status" value="1"/>
</dbReference>
<proteinExistence type="predicted"/>
<keyword evidence="3" id="KW-1185">Reference proteome</keyword>
<reference evidence="2 3" key="1">
    <citation type="journal article" date="2015" name="Fungal Genet. Biol.">
        <title>Evolution of novel wood decay mechanisms in Agaricales revealed by the genome sequences of Fistulina hepatica and Cylindrobasidium torrendii.</title>
        <authorList>
            <person name="Floudas D."/>
            <person name="Held B.W."/>
            <person name="Riley R."/>
            <person name="Nagy L.G."/>
            <person name="Koehler G."/>
            <person name="Ransdell A.S."/>
            <person name="Younus H."/>
            <person name="Chow J."/>
            <person name="Chiniquy J."/>
            <person name="Lipzen A."/>
            <person name="Tritt A."/>
            <person name="Sun H."/>
            <person name="Haridas S."/>
            <person name="LaButti K."/>
            <person name="Ohm R.A."/>
            <person name="Kues U."/>
            <person name="Blanchette R.A."/>
            <person name="Grigoriev I.V."/>
            <person name="Minto R.E."/>
            <person name="Hibbett D.S."/>
        </authorList>
    </citation>
    <scope>NUCLEOTIDE SEQUENCE [LARGE SCALE GENOMIC DNA]</scope>
    <source>
        <strain evidence="2 3">ATCC 64428</strain>
    </source>
</reference>
<accession>A0A0D7A6N1</accession>
<dbReference type="PANTHER" id="PTHR34706:SF3">
    <property type="entry name" value="ANKYRIN REPEAT PROTEIN (AFU_ORTHOLOGUE AFUA_7G06200)"/>
    <property type="match status" value="1"/>
</dbReference>
<evidence type="ECO:0000313" key="3">
    <source>
        <dbReference type="Proteomes" id="UP000054144"/>
    </source>
</evidence>
<name>A0A0D7A6N1_9AGAR</name>
<feature type="repeat" description="ANK" evidence="1">
    <location>
        <begin position="36"/>
        <end position="68"/>
    </location>
</feature>
<dbReference type="InterPro" id="IPR002110">
    <property type="entry name" value="Ankyrin_rpt"/>
</dbReference>
<dbReference type="Pfam" id="PF12796">
    <property type="entry name" value="Ank_2"/>
    <property type="match status" value="1"/>
</dbReference>
<dbReference type="EMBL" id="KN882031">
    <property type="protein sequence ID" value="KIY46463.1"/>
    <property type="molecule type" value="Genomic_DNA"/>
</dbReference>
<protein>
    <submittedName>
        <fullName evidence="2">Uncharacterized protein</fullName>
    </submittedName>
</protein>
<evidence type="ECO:0000313" key="2">
    <source>
        <dbReference type="EMBL" id="KIY46463.1"/>
    </source>
</evidence>
<dbReference type="Gene3D" id="1.25.40.20">
    <property type="entry name" value="Ankyrin repeat-containing domain"/>
    <property type="match status" value="1"/>
</dbReference>
<dbReference type="SUPFAM" id="SSF48403">
    <property type="entry name" value="Ankyrin repeat"/>
    <property type="match status" value="1"/>
</dbReference>
<organism evidence="2 3">
    <name type="scientific">Fistulina hepatica ATCC 64428</name>
    <dbReference type="NCBI Taxonomy" id="1128425"/>
    <lineage>
        <taxon>Eukaryota</taxon>
        <taxon>Fungi</taxon>
        <taxon>Dikarya</taxon>
        <taxon>Basidiomycota</taxon>
        <taxon>Agaricomycotina</taxon>
        <taxon>Agaricomycetes</taxon>
        <taxon>Agaricomycetidae</taxon>
        <taxon>Agaricales</taxon>
        <taxon>Fistulinaceae</taxon>
        <taxon>Fistulina</taxon>
    </lineage>
</organism>
<dbReference type="PROSITE" id="PS50088">
    <property type="entry name" value="ANK_REPEAT"/>
    <property type="match status" value="1"/>
</dbReference>
<evidence type="ECO:0000256" key="1">
    <source>
        <dbReference type="PROSITE-ProRule" id="PRU00023"/>
    </source>
</evidence>
<dbReference type="OrthoDB" id="2142040at2759"/>
<dbReference type="SMART" id="SM00248">
    <property type="entry name" value="ANK"/>
    <property type="match status" value="3"/>
</dbReference>
<sequence>MSTIQDEAFTGKLTEARVKSLITGNPAVIDSVGGANNVTALAAACWGGHLDTVKLLLRNDANPDALSPRSRTPFFFVTTRSPPRDRGAIAQALLDAHASIDLATDEEGNTPLMNAIVQCRDTDVIHLLVDSKASQTKANKRQPPETAAMLAQRYGLSRHLKDKDERSSSRGKIVDIVVSIVLLVVHYANVLTGGVLEKLFNWRGDKAPAIQNDPNIDKEVPVPRTAAEFEKNLNKYIEDKTFKKFFARGDDFLQKLARNASRLTQDDSGGLGNPDNINRLTRLSLYQPILYCDDSGSMKWSSGTTTRMAILKELVIRIASVATRIVPDDAAGVELHFINQDSPSPSLLTLDQIKTEMQHRDAQNMPTNIGTNLKAKILDPLVYNVISQASKSVPIPLKRPILVCIITDGCPNPEREDTLMEAMLECKQELVRAGYEPTAVMFLISQIGSDEAAESFLKKLRENVRLKQVLHCTTDRLDEKFHELNQNEKSLEQWLLHLLTTPLMPSN</sequence>
<dbReference type="Proteomes" id="UP000054144">
    <property type="component" value="Unassembled WGS sequence"/>
</dbReference>
<keyword evidence="1" id="KW-0040">ANK repeat</keyword>